<gene>
    <name evidence="10" type="ORF">L207DRAFT_491318</name>
</gene>
<dbReference type="EMBL" id="KZ613947">
    <property type="protein sequence ID" value="PMD39326.1"/>
    <property type="molecule type" value="Genomic_DNA"/>
</dbReference>
<keyword evidence="4 8" id="KW-1133">Transmembrane helix</keyword>
<evidence type="ECO:0000256" key="5">
    <source>
        <dbReference type="ARBA" id="ARBA00023136"/>
    </source>
</evidence>
<organism evidence="10 11">
    <name type="scientific">Hyaloscypha variabilis (strain UAMH 11265 / GT02V1 / F)</name>
    <name type="common">Meliniomyces variabilis</name>
    <dbReference type="NCBI Taxonomy" id="1149755"/>
    <lineage>
        <taxon>Eukaryota</taxon>
        <taxon>Fungi</taxon>
        <taxon>Dikarya</taxon>
        <taxon>Ascomycota</taxon>
        <taxon>Pezizomycotina</taxon>
        <taxon>Leotiomycetes</taxon>
        <taxon>Helotiales</taxon>
        <taxon>Hyaloscyphaceae</taxon>
        <taxon>Hyaloscypha</taxon>
        <taxon>Hyaloscypha variabilis</taxon>
    </lineage>
</organism>
<comment type="subcellular location">
    <subcellularLocation>
        <location evidence="1">Membrane</location>
        <topology evidence="1">Multi-pass membrane protein</topology>
    </subcellularLocation>
</comment>
<dbReference type="STRING" id="1149755.A0A2J6RLC8"/>
<feature type="transmembrane region" description="Helical" evidence="8">
    <location>
        <begin position="106"/>
        <end position="129"/>
    </location>
</feature>
<name>A0A2J6RLC8_HYAVF</name>
<feature type="transmembrane region" description="Helical" evidence="8">
    <location>
        <begin position="141"/>
        <end position="159"/>
    </location>
</feature>
<evidence type="ECO:0000256" key="1">
    <source>
        <dbReference type="ARBA" id="ARBA00004141"/>
    </source>
</evidence>
<keyword evidence="3 8" id="KW-0812">Transmembrane</keyword>
<dbReference type="OrthoDB" id="440553at2759"/>
<dbReference type="GO" id="GO:0140115">
    <property type="term" value="P:export across plasma membrane"/>
    <property type="evidence" value="ECO:0007669"/>
    <property type="project" value="UniProtKB-ARBA"/>
</dbReference>
<feature type="transmembrane region" description="Helical" evidence="8">
    <location>
        <begin position="227"/>
        <end position="249"/>
    </location>
</feature>
<feature type="domain" description="Major facilitator superfamily (MFS) profile" evidence="9">
    <location>
        <begin position="75"/>
        <end position="518"/>
    </location>
</feature>
<dbReference type="InterPro" id="IPR036259">
    <property type="entry name" value="MFS_trans_sf"/>
</dbReference>
<keyword evidence="5 8" id="KW-0472">Membrane</keyword>
<dbReference type="AlphaFoldDB" id="A0A2J6RLC8"/>
<protein>
    <submittedName>
        <fullName evidence="10">Chloramphenicol resistance protein</fullName>
    </submittedName>
</protein>
<dbReference type="GO" id="GO:0015137">
    <property type="term" value="F:citrate transmembrane transporter activity"/>
    <property type="evidence" value="ECO:0007669"/>
    <property type="project" value="UniProtKB-ARBA"/>
</dbReference>
<proteinExistence type="predicted"/>
<keyword evidence="6" id="KW-0325">Glycoprotein</keyword>
<dbReference type="FunFam" id="1.20.1250.20:FF:000172">
    <property type="entry name" value="MFS multidrug resistance transporter"/>
    <property type="match status" value="1"/>
</dbReference>
<sequence length="543" mass="59475">MEGKNDQSIVGHETKAPQKVKHEDEILQDPQQNFLSTTPVSAKQKLALEALDNSAEVNTNDAAYSSFSKSSKRWITFLVAMAGFFSPLSANIYFPALSYIAQDLHVSLELINLTITAYLICQCITPSITGDLADMVGRRPVYLLVLTVYFAANLGLSLQRTYAGLLILRMIQSAGASGTIALCLSVIHDIAAPHERGKYMGSAMTGPNAAPSIGPVLGGVLAQKAGWWWIFGFLSILSGLNLILIIIFLPETSRAIVGDGSIPAKGVNRTLFSYMSPRSRTITSETVLAKPKLRVPNPLTALKILFEKDVALIMYANGVFYLNYQCQQASLSTIFIRVYHLNTLEAGLCYLPYGIACTIASFLTGLIIDRDYQKTAAAAGFTINKTKGDDLSDFPIEKARLRSIWYFMGLSMACTVGYGWSVERRTNMAVPLILQFLCGITVTGTFNVLRTLTIDLHPHNPATASATINIIRGTFAAVGVSIIQILLDHIGVGWTFTLLAGLCGTASPLLWVELRRGMGWRQIRDKKTKDKLSLENRYIEVKN</sequence>
<reference evidence="10 11" key="1">
    <citation type="submission" date="2016-04" db="EMBL/GenBank/DDBJ databases">
        <title>A degradative enzymes factory behind the ericoid mycorrhizal symbiosis.</title>
        <authorList>
            <consortium name="DOE Joint Genome Institute"/>
            <person name="Martino E."/>
            <person name="Morin E."/>
            <person name="Grelet G."/>
            <person name="Kuo A."/>
            <person name="Kohler A."/>
            <person name="Daghino S."/>
            <person name="Barry K."/>
            <person name="Choi C."/>
            <person name="Cichocki N."/>
            <person name="Clum A."/>
            <person name="Copeland A."/>
            <person name="Hainaut M."/>
            <person name="Haridas S."/>
            <person name="Labutti K."/>
            <person name="Lindquist E."/>
            <person name="Lipzen A."/>
            <person name="Khouja H.-R."/>
            <person name="Murat C."/>
            <person name="Ohm R."/>
            <person name="Olson A."/>
            <person name="Spatafora J."/>
            <person name="Veneault-Fourrey C."/>
            <person name="Henrissat B."/>
            <person name="Grigoriev I."/>
            <person name="Martin F."/>
            <person name="Perotto S."/>
        </authorList>
    </citation>
    <scope>NUCLEOTIDE SEQUENCE [LARGE SCALE GENOMIC DNA]</scope>
    <source>
        <strain evidence="10 11">F</strain>
    </source>
</reference>
<dbReference type="Proteomes" id="UP000235786">
    <property type="component" value="Unassembled WGS sequence"/>
</dbReference>
<dbReference type="Pfam" id="PF07690">
    <property type="entry name" value="MFS_1"/>
    <property type="match status" value="1"/>
</dbReference>
<feature type="transmembrane region" description="Helical" evidence="8">
    <location>
        <begin position="404"/>
        <end position="422"/>
    </location>
</feature>
<feature type="transmembrane region" description="Helical" evidence="8">
    <location>
        <begin position="74"/>
        <end position="94"/>
    </location>
</feature>
<dbReference type="InterPro" id="IPR020846">
    <property type="entry name" value="MFS_dom"/>
</dbReference>
<keyword evidence="11" id="KW-1185">Reference proteome</keyword>
<feature type="transmembrane region" description="Helical" evidence="8">
    <location>
        <begin position="470"/>
        <end position="487"/>
    </location>
</feature>
<feature type="region of interest" description="Disordered" evidence="7">
    <location>
        <begin position="1"/>
        <end position="23"/>
    </location>
</feature>
<evidence type="ECO:0000256" key="6">
    <source>
        <dbReference type="ARBA" id="ARBA00023180"/>
    </source>
</evidence>
<feature type="compositionally biased region" description="Basic and acidic residues" evidence="7">
    <location>
        <begin position="12"/>
        <end position="23"/>
    </location>
</feature>
<dbReference type="PANTHER" id="PTHR23502">
    <property type="entry name" value="MAJOR FACILITATOR SUPERFAMILY"/>
    <property type="match status" value="1"/>
</dbReference>
<evidence type="ECO:0000256" key="2">
    <source>
        <dbReference type="ARBA" id="ARBA00022448"/>
    </source>
</evidence>
<evidence type="ECO:0000256" key="7">
    <source>
        <dbReference type="SAM" id="MobiDB-lite"/>
    </source>
</evidence>
<evidence type="ECO:0000313" key="10">
    <source>
        <dbReference type="EMBL" id="PMD39326.1"/>
    </source>
</evidence>
<evidence type="ECO:0000259" key="9">
    <source>
        <dbReference type="PROSITE" id="PS50850"/>
    </source>
</evidence>
<evidence type="ECO:0000256" key="4">
    <source>
        <dbReference type="ARBA" id="ARBA00022989"/>
    </source>
</evidence>
<dbReference type="GO" id="GO:0005886">
    <property type="term" value="C:plasma membrane"/>
    <property type="evidence" value="ECO:0007669"/>
    <property type="project" value="TreeGrafter"/>
</dbReference>
<dbReference type="Gene3D" id="1.20.1250.20">
    <property type="entry name" value="MFS general substrate transporter like domains"/>
    <property type="match status" value="1"/>
</dbReference>
<evidence type="ECO:0000256" key="3">
    <source>
        <dbReference type="ARBA" id="ARBA00022692"/>
    </source>
</evidence>
<dbReference type="InterPro" id="IPR011701">
    <property type="entry name" value="MFS"/>
</dbReference>
<dbReference type="SUPFAM" id="SSF103473">
    <property type="entry name" value="MFS general substrate transporter"/>
    <property type="match status" value="1"/>
</dbReference>
<accession>A0A2J6RLC8</accession>
<feature type="transmembrane region" description="Helical" evidence="8">
    <location>
        <begin position="428"/>
        <end position="449"/>
    </location>
</feature>
<dbReference type="PROSITE" id="PS50850">
    <property type="entry name" value="MFS"/>
    <property type="match status" value="1"/>
</dbReference>
<dbReference type="FunFam" id="1.20.1720.10:FF:000009">
    <property type="entry name" value="MFS multidrug transporter"/>
    <property type="match status" value="1"/>
</dbReference>
<evidence type="ECO:0000313" key="11">
    <source>
        <dbReference type="Proteomes" id="UP000235786"/>
    </source>
</evidence>
<dbReference type="PANTHER" id="PTHR23502:SF51">
    <property type="entry name" value="QUINIDINE RESISTANCE PROTEIN 1-RELATED"/>
    <property type="match status" value="1"/>
</dbReference>
<feature type="transmembrane region" description="Helical" evidence="8">
    <location>
        <begin position="493"/>
        <end position="514"/>
    </location>
</feature>
<keyword evidence="2" id="KW-0813">Transport</keyword>
<evidence type="ECO:0000256" key="8">
    <source>
        <dbReference type="SAM" id="Phobius"/>
    </source>
</evidence>